<dbReference type="InterPro" id="IPR024607">
    <property type="entry name" value="Sulfatase_CS"/>
</dbReference>
<keyword evidence="2" id="KW-0479">Metal-binding</keyword>
<dbReference type="Gene3D" id="3.40.720.10">
    <property type="entry name" value="Alkaline Phosphatase, subunit A"/>
    <property type="match status" value="1"/>
</dbReference>
<comment type="similarity">
    <text evidence="1">Belongs to the sulfatase family.</text>
</comment>
<organism evidence="6 7">
    <name type="scientific">Haloactinopolyspora alba</name>
    <dbReference type="NCBI Taxonomy" id="648780"/>
    <lineage>
        <taxon>Bacteria</taxon>
        <taxon>Bacillati</taxon>
        <taxon>Actinomycetota</taxon>
        <taxon>Actinomycetes</taxon>
        <taxon>Jiangellales</taxon>
        <taxon>Jiangellaceae</taxon>
        <taxon>Haloactinopolyspora</taxon>
    </lineage>
</organism>
<keyword evidence="3" id="KW-0378">Hydrolase</keyword>
<dbReference type="PANTHER" id="PTHR42693">
    <property type="entry name" value="ARYLSULFATASE FAMILY MEMBER"/>
    <property type="match status" value="1"/>
</dbReference>
<dbReference type="InterPro" id="IPR000917">
    <property type="entry name" value="Sulfatase_N"/>
</dbReference>
<evidence type="ECO:0000256" key="1">
    <source>
        <dbReference type="ARBA" id="ARBA00008779"/>
    </source>
</evidence>
<name>A0A2P8E7L4_9ACTN</name>
<dbReference type="GO" id="GO:0046872">
    <property type="term" value="F:metal ion binding"/>
    <property type="evidence" value="ECO:0007669"/>
    <property type="project" value="UniProtKB-KW"/>
</dbReference>
<dbReference type="InterPro" id="IPR050738">
    <property type="entry name" value="Sulfatase"/>
</dbReference>
<proteinExistence type="inferred from homology"/>
<dbReference type="Proteomes" id="UP000243528">
    <property type="component" value="Unassembled WGS sequence"/>
</dbReference>
<dbReference type="EMBL" id="PYGE01000004">
    <property type="protein sequence ID" value="PSL05473.1"/>
    <property type="molecule type" value="Genomic_DNA"/>
</dbReference>
<evidence type="ECO:0000256" key="4">
    <source>
        <dbReference type="ARBA" id="ARBA00022837"/>
    </source>
</evidence>
<comment type="caution">
    <text evidence="6">The sequence shown here is derived from an EMBL/GenBank/DDBJ whole genome shotgun (WGS) entry which is preliminary data.</text>
</comment>
<dbReference type="Gene3D" id="3.30.1120.10">
    <property type="match status" value="1"/>
</dbReference>
<protein>
    <submittedName>
        <fullName evidence="6">Arylsulfatase</fullName>
    </submittedName>
</protein>
<evidence type="ECO:0000256" key="3">
    <source>
        <dbReference type="ARBA" id="ARBA00022801"/>
    </source>
</evidence>
<dbReference type="PROSITE" id="PS00149">
    <property type="entry name" value="SULFATASE_2"/>
    <property type="match status" value="1"/>
</dbReference>
<keyword evidence="7" id="KW-1185">Reference proteome</keyword>
<evidence type="ECO:0000313" key="7">
    <source>
        <dbReference type="Proteomes" id="UP000243528"/>
    </source>
</evidence>
<dbReference type="AlphaFoldDB" id="A0A2P8E7L4"/>
<evidence type="ECO:0000313" key="6">
    <source>
        <dbReference type="EMBL" id="PSL05473.1"/>
    </source>
</evidence>
<accession>A0A2P8E7L4</accession>
<dbReference type="GO" id="GO:0004065">
    <property type="term" value="F:arylsulfatase activity"/>
    <property type="evidence" value="ECO:0007669"/>
    <property type="project" value="TreeGrafter"/>
</dbReference>
<dbReference type="PROSITE" id="PS00523">
    <property type="entry name" value="SULFATASE_1"/>
    <property type="match status" value="1"/>
</dbReference>
<dbReference type="InterPro" id="IPR017850">
    <property type="entry name" value="Alkaline_phosphatase_core_sf"/>
</dbReference>
<keyword evidence="4" id="KW-0106">Calcium</keyword>
<dbReference type="SUPFAM" id="SSF49899">
    <property type="entry name" value="Concanavalin A-like lectins/glucanases"/>
    <property type="match status" value="1"/>
</dbReference>
<dbReference type="Pfam" id="PF00884">
    <property type="entry name" value="Sulfatase"/>
    <property type="match status" value="1"/>
</dbReference>
<dbReference type="PANTHER" id="PTHR42693:SF33">
    <property type="entry name" value="ARYLSULFATASE"/>
    <property type="match status" value="1"/>
</dbReference>
<dbReference type="SUPFAM" id="SSF53649">
    <property type="entry name" value="Alkaline phosphatase-like"/>
    <property type="match status" value="1"/>
</dbReference>
<reference evidence="6 7" key="1">
    <citation type="submission" date="2018-03" db="EMBL/GenBank/DDBJ databases">
        <title>Genomic Encyclopedia of Archaeal and Bacterial Type Strains, Phase II (KMG-II): from individual species to whole genera.</title>
        <authorList>
            <person name="Goeker M."/>
        </authorList>
    </citation>
    <scope>NUCLEOTIDE SEQUENCE [LARGE SCALE GENOMIC DNA]</scope>
    <source>
        <strain evidence="6 7">DSM 45211</strain>
    </source>
</reference>
<feature type="domain" description="Sulfatase N-terminal" evidence="5">
    <location>
        <begin position="40"/>
        <end position="450"/>
    </location>
</feature>
<dbReference type="CDD" id="cd16025">
    <property type="entry name" value="PAS_like"/>
    <property type="match status" value="1"/>
</dbReference>
<gene>
    <name evidence="6" type="ORF">CLV30_104345</name>
</gene>
<evidence type="ECO:0000259" key="5">
    <source>
        <dbReference type="Pfam" id="PF00884"/>
    </source>
</evidence>
<evidence type="ECO:0000256" key="2">
    <source>
        <dbReference type="ARBA" id="ARBA00022723"/>
    </source>
</evidence>
<dbReference type="RefSeq" id="WP_205740492.1">
    <property type="nucleotide sequence ID" value="NZ_ML142899.1"/>
</dbReference>
<dbReference type="InterPro" id="IPR013320">
    <property type="entry name" value="ConA-like_dom_sf"/>
</dbReference>
<sequence>MSSVRVSETWANDDFAGEIGRTYRDSRPSWPAPPPTGSLPNVMFVVLDDTGFGSLGCYGSEISTPAIDRLAREGTRFSNFHATALCSPTRASLLTGRNHHNVGLGYLSHVDDGYPGYRGQVTHRAATLAEILVDHGYNTMAVGKWHLAPMDQTTAAGPYHQWPLGRGFERYYGFLEGLTDHYYPELFSDNHAVEPAASPEDGYHLNSDLVDTAIGFVRDQTSVAPEKPFFMYLAFGATHTPFQPPAEYVDRYSGVYDAGWDEIRRRRFERQVELGVVPPGTELPPHNEGVEAWDALSPEARRLYPKFQEVFAGFLEHTDRELGRLLDYLESIGRLDDTMVVLVSDNGASQEGGPHGVLNTTMYENGHLPGLDENLARITEIDGFTTHVNYPLGWAEAANTPLKRYKQNTHAGGIRTPMIMRFPGSVPEGEIRDQFHHVTDIVPTVLDVAGLDAPTTYRGVDQLALDGVSIRATLESPDDAPRRPAQYFETLGHRAIWKDGWKAVAYHAMGTDFDDDVWELYHLDTDFSECHDLAGAHPDLLAELVAAWWAEAGRNGVLPLDDRRFAERSALNVRPDSPRNRSVFTYHRGMHHLGSAAAPMVAGRSFEIRAAVGRDAPSDNGVLIAHGSVNSGYCLMIDDGLLVYDFNYYGSHTVVRSDIPVPIGEAAVAMRFDKNKDDTSGRVRLFVDGDEVGSGSLSATFEHLVAFQGLDVGADGLSPAREGGNGRYPFAGRMDRIVVEVFDDTEPASSDVGSTSGGTR</sequence>